<proteinExistence type="predicted"/>
<dbReference type="InterPro" id="IPR056908">
    <property type="entry name" value="Gp80-like"/>
</dbReference>
<dbReference type="EMBL" id="CP009687">
    <property type="protein sequence ID" value="AKL96617.1"/>
    <property type="molecule type" value="Genomic_DNA"/>
</dbReference>
<organism evidence="1 2">
    <name type="scientific">Clostridium aceticum</name>
    <dbReference type="NCBI Taxonomy" id="84022"/>
    <lineage>
        <taxon>Bacteria</taxon>
        <taxon>Bacillati</taxon>
        <taxon>Bacillota</taxon>
        <taxon>Clostridia</taxon>
        <taxon>Eubacteriales</taxon>
        <taxon>Clostridiaceae</taxon>
        <taxon>Clostridium</taxon>
    </lineage>
</organism>
<reference evidence="1 2" key="1">
    <citation type="submission" date="2014-10" db="EMBL/GenBank/DDBJ databases">
        <title>Genome sequence of Clostridium aceticum DSM 1496.</title>
        <authorList>
            <person name="Poehlein A."/>
            <person name="Schiel-Bengelsdorf B."/>
            <person name="Gottschalk G."/>
            <person name="Duerre P."/>
            <person name="Daniel R."/>
        </authorList>
    </citation>
    <scope>NUCLEOTIDE SEQUENCE [LARGE SCALE GENOMIC DNA]</scope>
    <source>
        <strain evidence="1 2">DSM 1496</strain>
    </source>
</reference>
<name>A0A0D8I7S6_9CLOT</name>
<dbReference type="AlphaFoldDB" id="A0A0D8I7S6"/>
<evidence type="ECO:0000313" key="2">
    <source>
        <dbReference type="Proteomes" id="UP000035704"/>
    </source>
</evidence>
<evidence type="ECO:0000313" key="1">
    <source>
        <dbReference type="EMBL" id="AKL96617.1"/>
    </source>
</evidence>
<gene>
    <name evidence="1" type="ORF">CACET_c31730</name>
</gene>
<dbReference type="STRING" id="84022.CACET_c31730"/>
<accession>A0A0D8I7S6</accession>
<dbReference type="RefSeq" id="WP_044825852.1">
    <property type="nucleotide sequence ID" value="NZ_CP009687.1"/>
</dbReference>
<dbReference type="OrthoDB" id="6171543at2"/>
<dbReference type="KEGG" id="cace:CACET_c31730"/>
<keyword evidence="2" id="KW-1185">Reference proteome</keyword>
<protein>
    <submittedName>
        <fullName evidence="1">Uncharacterized protein</fullName>
    </submittedName>
</protein>
<dbReference type="Pfam" id="PF23140">
    <property type="entry name" value="Gp80"/>
    <property type="match status" value="1"/>
</dbReference>
<sequence>MPTVDAMSPYLEAALLNHVFRGTQYTSPTPRVALFNGDPLNGGVEISGGGYSRATGITFTTPVVNGGKSIIENTEEIAFGPANNDWGLVNYVAIMDASSGGNVLIRGQLTNPRTILADDPARFLPGDMKIRLG</sequence>
<dbReference type="PATRIC" id="fig|84022.5.peg.1344"/>
<dbReference type="Proteomes" id="UP000035704">
    <property type="component" value="Chromosome"/>
</dbReference>